<name>A0ACA9SAG7_9GLOM</name>
<evidence type="ECO:0000313" key="1">
    <source>
        <dbReference type="EMBL" id="CAG8831949.1"/>
    </source>
</evidence>
<gene>
    <name evidence="1" type="ORF">RPERSI_LOCUS28310</name>
</gene>
<proteinExistence type="predicted"/>
<dbReference type="EMBL" id="CAJVQC010102557">
    <property type="protein sequence ID" value="CAG8831949.1"/>
    <property type="molecule type" value="Genomic_DNA"/>
</dbReference>
<feature type="non-terminal residue" evidence="1">
    <location>
        <position position="1"/>
    </location>
</feature>
<evidence type="ECO:0000313" key="2">
    <source>
        <dbReference type="Proteomes" id="UP000789920"/>
    </source>
</evidence>
<comment type="caution">
    <text evidence="1">The sequence shown here is derived from an EMBL/GenBank/DDBJ whole genome shotgun (WGS) entry which is preliminary data.</text>
</comment>
<dbReference type="Proteomes" id="UP000789920">
    <property type="component" value="Unassembled WGS sequence"/>
</dbReference>
<organism evidence="1 2">
    <name type="scientific">Racocetra persica</name>
    <dbReference type="NCBI Taxonomy" id="160502"/>
    <lineage>
        <taxon>Eukaryota</taxon>
        <taxon>Fungi</taxon>
        <taxon>Fungi incertae sedis</taxon>
        <taxon>Mucoromycota</taxon>
        <taxon>Glomeromycotina</taxon>
        <taxon>Glomeromycetes</taxon>
        <taxon>Diversisporales</taxon>
        <taxon>Gigasporaceae</taxon>
        <taxon>Racocetra</taxon>
    </lineage>
</organism>
<protein>
    <submittedName>
        <fullName evidence="1">20323_t:CDS:1</fullName>
    </submittedName>
</protein>
<sequence>TTGGVIEIIFNDISRSATIFLNDSTNNTKNLNISKVVLISEETYQKIVNDLANLKEKESIIIEDVG</sequence>
<feature type="non-terminal residue" evidence="1">
    <location>
        <position position="66"/>
    </location>
</feature>
<keyword evidence="2" id="KW-1185">Reference proteome</keyword>
<reference evidence="1" key="1">
    <citation type="submission" date="2021-06" db="EMBL/GenBank/DDBJ databases">
        <authorList>
            <person name="Kallberg Y."/>
            <person name="Tangrot J."/>
            <person name="Rosling A."/>
        </authorList>
    </citation>
    <scope>NUCLEOTIDE SEQUENCE</scope>
    <source>
        <strain evidence="1">MA461A</strain>
    </source>
</reference>
<accession>A0ACA9SAG7</accession>